<evidence type="ECO:0000259" key="2">
    <source>
        <dbReference type="Pfam" id="PF13635"/>
    </source>
</evidence>
<protein>
    <recommendedName>
        <fullName evidence="5">GTP-binding protein</fullName>
    </recommendedName>
</protein>
<dbReference type="Pfam" id="PF13173">
    <property type="entry name" value="AAA_14"/>
    <property type="match status" value="1"/>
</dbReference>
<dbReference type="PANTHER" id="PTHR43566">
    <property type="entry name" value="CONSERVED PROTEIN"/>
    <property type="match status" value="1"/>
</dbReference>
<organism evidence="3 4">
    <name type="scientific">Handelsmanbacteria sp. (strain RIFCSPLOWO2_12_FULL_64_10)</name>
    <dbReference type="NCBI Taxonomy" id="1817868"/>
    <lineage>
        <taxon>Bacteria</taxon>
        <taxon>Candidatus Handelsmaniibacteriota</taxon>
    </lineage>
</organism>
<reference evidence="3 4" key="1">
    <citation type="journal article" date="2016" name="Nat. Commun.">
        <title>Thousands of microbial genomes shed light on interconnected biogeochemical processes in an aquifer system.</title>
        <authorList>
            <person name="Anantharaman K."/>
            <person name="Brown C.T."/>
            <person name="Hug L.A."/>
            <person name="Sharon I."/>
            <person name="Castelle C.J."/>
            <person name="Probst A.J."/>
            <person name="Thomas B.C."/>
            <person name="Singh A."/>
            <person name="Wilkins M.J."/>
            <person name="Karaoz U."/>
            <person name="Brodie E.L."/>
            <person name="Williams K.H."/>
            <person name="Hubbard S.S."/>
            <person name="Banfield J.F."/>
        </authorList>
    </citation>
    <scope>NUCLEOTIDE SEQUENCE [LARGE SCALE GENOMIC DNA]</scope>
    <source>
        <strain evidence="4">RIFCSPLOWO2_12_FULL_64_10</strain>
    </source>
</reference>
<evidence type="ECO:0000313" key="4">
    <source>
        <dbReference type="Proteomes" id="UP000178606"/>
    </source>
</evidence>
<dbReference type="SUPFAM" id="SSF52540">
    <property type="entry name" value="P-loop containing nucleoside triphosphate hydrolases"/>
    <property type="match status" value="1"/>
</dbReference>
<dbReference type="Pfam" id="PF13635">
    <property type="entry name" value="DUF4143"/>
    <property type="match status" value="1"/>
</dbReference>
<name>A0A1F6CAF0_HANXR</name>
<dbReference type="InterPro" id="IPR025420">
    <property type="entry name" value="DUF4143"/>
</dbReference>
<dbReference type="InterPro" id="IPR041682">
    <property type="entry name" value="AAA_14"/>
</dbReference>
<gene>
    <name evidence="3" type="ORF">A3F84_01900</name>
</gene>
<evidence type="ECO:0000259" key="1">
    <source>
        <dbReference type="Pfam" id="PF13173"/>
    </source>
</evidence>
<dbReference type="PANTHER" id="PTHR43566:SF2">
    <property type="entry name" value="DUF4143 DOMAIN-CONTAINING PROTEIN"/>
    <property type="match status" value="1"/>
</dbReference>
<feature type="domain" description="AAA" evidence="1">
    <location>
        <begin position="20"/>
        <end position="135"/>
    </location>
</feature>
<comment type="caution">
    <text evidence="3">The sequence shown here is derived from an EMBL/GenBank/DDBJ whole genome shotgun (WGS) entry which is preliminary data.</text>
</comment>
<proteinExistence type="predicted"/>
<dbReference type="AlphaFoldDB" id="A0A1F6CAF0"/>
<dbReference type="EMBL" id="MFKF01000345">
    <property type="protein sequence ID" value="OGG46050.1"/>
    <property type="molecule type" value="Genomic_DNA"/>
</dbReference>
<evidence type="ECO:0008006" key="5">
    <source>
        <dbReference type="Google" id="ProtNLM"/>
    </source>
</evidence>
<sequence length="418" mass="47089">MNYRNRHLEGKILRYREIFPVLLITGARQVGKSTLLSHLLGPDIPQVVFDPVIDVGNARQDPEFFIAQHPPPILLDEIQYAPELLPVIKRRIDRDDRPGQYFLTGSQNLALLRDVSESLAGRAVVLDLGPMTLAERHGLGMQPRKIWLQTLLDAAGALPDFSRQERLPQEAPWRTVFDALWRGGYPRTLDLPRDVIVDVLQSYVRTYVERDIRTLASVQDQQQFSRFLALCAAMTAQEINHSQLGREVGVTPQTAARWLNVLKATFQWVEIPPYHGNAIKRISGKQKGYISDTGLAAFLQRISSPEALSGHPLFGPLFETHVAMDLHRQFHCLGTAPQVYHWRTHAGAEVDLLLERDGIFWPIEIKTTTRIAAGNARGIAAFRATYPSLRHGPGLIVAPVEQVARLRDEIVVVPYDLQ</sequence>
<dbReference type="Proteomes" id="UP000178606">
    <property type="component" value="Unassembled WGS sequence"/>
</dbReference>
<evidence type="ECO:0000313" key="3">
    <source>
        <dbReference type="EMBL" id="OGG46050.1"/>
    </source>
</evidence>
<dbReference type="InterPro" id="IPR027417">
    <property type="entry name" value="P-loop_NTPase"/>
</dbReference>
<accession>A0A1F6CAF0</accession>
<feature type="domain" description="DUF4143" evidence="2">
    <location>
        <begin position="209"/>
        <end position="367"/>
    </location>
</feature>